<dbReference type="EMBL" id="ON529850">
    <property type="protein sequence ID" value="UTC28041.1"/>
    <property type="molecule type" value="Genomic_DNA"/>
</dbReference>
<dbReference type="Proteomes" id="UP001055634">
    <property type="component" value="Segment"/>
</dbReference>
<proteinExistence type="predicted"/>
<evidence type="ECO:0000313" key="1">
    <source>
        <dbReference type="EMBL" id="UTC28041.1"/>
    </source>
</evidence>
<sequence>MSTHFMLPLEDRLETRDRAAALLERHRPEIGKLLADVQAFAQDIQCALADIPNDRLRNIALCCDR</sequence>
<reference evidence="1" key="1">
    <citation type="submission" date="2022-04" db="EMBL/GenBank/DDBJ databases">
        <authorList>
            <person name="Friedrich I."/>
            <person name="Schneider D."/>
            <person name="Poehlein A."/>
            <person name="Hertel R."/>
            <person name="Daniel R."/>
        </authorList>
    </citation>
    <scope>NUCLEOTIDE SEQUENCE</scope>
</reference>
<organism evidence="1 2">
    <name type="scientific">Brevundimonas phage vB_BpoS-Gurke</name>
    <dbReference type="NCBI Taxonomy" id="2948599"/>
    <lineage>
        <taxon>Viruses</taxon>
        <taxon>Duplodnaviria</taxon>
        <taxon>Heunggongvirae</taxon>
        <taxon>Uroviricota</taxon>
        <taxon>Caudoviricetes</taxon>
        <taxon>Jeanschmidtviridae</taxon>
        <taxon>Kikimoravirus</taxon>
        <taxon>Kikimoravirus gurke</taxon>
    </lineage>
</organism>
<gene>
    <name evidence="1" type="ORF">GURKE_00090</name>
</gene>
<name>A0A9E7SRT6_9CAUD</name>
<accession>A0A9E7SRT6</accession>
<keyword evidence="2" id="KW-1185">Reference proteome</keyword>
<protein>
    <submittedName>
        <fullName evidence="1">Uncharacterized protein</fullName>
    </submittedName>
</protein>
<evidence type="ECO:0000313" key="2">
    <source>
        <dbReference type="Proteomes" id="UP001055634"/>
    </source>
</evidence>